<accession>A0ABW7BL26</accession>
<keyword evidence="3" id="KW-1185">Reference proteome</keyword>
<gene>
    <name evidence="2" type="ORF">ACGFYS_04770</name>
</gene>
<comment type="caution">
    <text evidence="2">The sequence shown here is derived from an EMBL/GenBank/DDBJ whole genome shotgun (WGS) entry which is preliminary data.</text>
</comment>
<name>A0ABW7BL26_9ACTN</name>
<sequence length="120" mass="13123">MAHDMWTYGKAAAPAAHLDLTGYRVEAADGFAGTVDTHEPAAGRAHVVVDTSPWLPDRRIVVPAAVVTAIDPGRETLHLGCPKRLIEQAPPFEPGPGPDRDDDDQPHRMRLVDYCLAFFR</sequence>
<evidence type="ECO:0000313" key="2">
    <source>
        <dbReference type="EMBL" id="MFG3188232.1"/>
    </source>
</evidence>
<evidence type="ECO:0000313" key="3">
    <source>
        <dbReference type="Proteomes" id="UP001604282"/>
    </source>
</evidence>
<dbReference type="InterPro" id="IPR011033">
    <property type="entry name" value="PRC_barrel-like_sf"/>
</dbReference>
<dbReference type="Proteomes" id="UP001604282">
    <property type="component" value="Unassembled WGS sequence"/>
</dbReference>
<evidence type="ECO:0000256" key="1">
    <source>
        <dbReference type="SAM" id="MobiDB-lite"/>
    </source>
</evidence>
<dbReference type="EMBL" id="JBICZW010000002">
    <property type="protein sequence ID" value="MFG3188232.1"/>
    <property type="molecule type" value="Genomic_DNA"/>
</dbReference>
<proteinExistence type="predicted"/>
<dbReference type="SUPFAM" id="SSF50346">
    <property type="entry name" value="PRC-barrel domain"/>
    <property type="match status" value="1"/>
</dbReference>
<reference evidence="2 3" key="1">
    <citation type="submission" date="2024-10" db="EMBL/GenBank/DDBJ databases">
        <title>The Natural Products Discovery Center: Release of the First 8490 Sequenced Strains for Exploring Actinobacteria Biosynthetic Diversity.</title>
        <authorList>
            <person name="Kalkreuter E."/>
            <person name="Kautsar S.A."/>
            <person name="Yang D."/>
            <person name="Bader C.D."/>
            <person name="Teijaro C.N."/>
            <person name="Fluegel L."/>
            <person name="Davis C.M."/>
            <person name="Simpson J.R."/>
            <person name="Lauterbach L."/>
            <person name="Steele A.D."/>
            <person name="Gui C."/>
            <person name="Meng S."/>
            <person name="Li G."/>
            <person name="Viehrig K."/>
            <person name="Ye F."/>
            <person name="Su P."/>
            <person name="Kiefer A.F."/>
            <person name="Nichols A."/>
            <person name="Cepeda A.J."/>
            <person name="Yan W."/>
            <person name="Fan B."/>
            <person name="Jiang Y."/>
            <person name="Adhikari A."/>
            <person name="Zheng C.-J."/>
            <person name="Schuster L."/>
            <person name="Cowan T.M."/>
            <person name="Smanski M.J."/>
            <person name="Chevrette M.G."/>
            <person name="De Carvalho L.P.S."/>
            <person name="Shen B."/>
        </authorList>
    </citation>
    <scope>NUCLEOTIDE SEQUENCE [LARGE SCALE GENOMIC DNA]</scope>
    <source>
        <strain evidence="2 3">NPDC048229</strain>
    </source>
</reference>
<feature type="region of interest" description="Disordered" evidence="1">
    <location>
        <begin position="85"/>
        <end position="106"/>
    </location>
</feature>
<organism evidence="2 3">
    <name type="scientific">Streptomyces omiyaensis</name>
    <dbReference type="NCBI Taxonomy" id="68247"/>
    <lineage>
        <taxon>Bacteria</taxon>
        <taxon>Bacillati</taxon>
        <taxon>Actinomycetota</taxon>
        <taxon>Actinomycetes</taxon>
        <taxon>Kitasatosporales</taxon>
        <taxon>Streptomycetaceae</taxon>
        <taxon>Streptomyces</taxon>
    </lineage>
</organism>
<protein>
    <submittedName>
        <fullName evidence="2">PRC-barrel domain containing protein</fullName>
    </submittedName>
</protein>
<dbReference type="RefSeq" id="WP_392014631.1">
    <property type="nucleotide sequence ID" value="NZ_JBIBSS010000021.1"/>
</dbReference>